<sequence>MKWSVRVLGNRQLNAQLDRFAREARERQKLARRMGGYVRTLARQNIKRQRTVGGTAMTPAQKRRAARPMLMGLHRQMVVRAAEGNKGVTVSWENALMAAIGYRHQEGVGENWSPGHARRVYGQPNYKARATRKQAKALLREGYRLMVPAKGGGRRPKRVTVQWIEEKMTLGQAGLILRLIRTGQTRGKQSWRDTVPARPFLGVTPQQAEELSRKLVKSLLAAAVARS</sequence>
<organism evidence="1">
    <name type="scientific">bioreactor metagenome</name>
    <dbReference type="NCBI Taxonomy" id="1076179"/>
    <lineage>
        <taxon>unclassified sequences</taxon>
        <taxon>metagenomes</taxon>
        <taxon>ecological metagenomes</taxon>
    </lineage>
</organism>
<dbReference type="EMBL" id="VSSQ01000043">
    <property type="protein sequence ID" value="MPL68702.1"/>
    <property type="molecule type" value="Genomic_DNA"/>
</dbReference>
<accession>A0A644TR10</accession>
<evidence type="ECO:0008006" key="2">
    <source>
        <dbReference type="Google" id="ProtNLM"/>
    </source>
</evidence>
<dbReference type="AlphaFoldDB" id="A0A644TR10"/>
<comment type="caution">
    <text evidence="1">The sequence shown here is derived from an EMBL/GenBank/DDBJ whole genome shotgun (WGS) entry which is preliminary data.</text>
</comment>
<evidence type="ECO:0000313" key="1">
    <source>
        <dbReference type="EMBL" id="MPL68702.1"/>
    </source>
</evidence>
<reference evidence="1" key="1">
    <citation type="submission" date="2019-08" db="EMBL/GenBank/DDBJ databases">
        <authorList>
            <person name="Kucharzyk K."/>
            <person name="Murdoch R.W."/>
            <person name="Higgins S."/>
            <person name="Loffler F."/>
        </authorList>
    </citation>
    <scope>NUCLEOTIDE SEQUENCE</scope>
</reference>
<proteinExistence type="predicted"/>
<gene>
    <name evidence="1" type="ORF">SDC9_14430</name>
</gene>
<protein>
    <recommendedName>
        <fullName evidence="2">Phage virion morphogenesis protein</fullName>
    </recommendedName>
</protein>
<name>A0A644TR10_9ZZZZ</name>